<accession>A0A561XQH8</accession>
<evidence type="ECO:0000313" key="1">
    <source>
        <dbReference type="EMBL" id="MDR6767223.1"/>
    </source>
</evidence>
<gene>
    <name evidence="3" type="ORF">ATF69_2300</name>
    <name evidence="1" type="ORF">J2W88_002498</name>
    <name evidence="2" type="ORF">J2W93_002901</name>
</gene>
<reference evidence="3" key="2">
    <citation type="submission" date="2019-07" db="EMBL/GenBank/DDBJ databases">
        <authorList>
            <person name="Goeker M."/>
            <person name="Huntemann M."/>
            <person name="Clum A."/>
            <person name="Pillay M."/>
            <person name="Palaniappan K."/>
            <person name="Varghese N."/>
            <person name="Mikhailova N."/>
            <person name="Stamatis D."/>
            <person name="Reddy T."/>
            <person name="Daum C."/>
            <person name="Shapiro N."/>
            <person name="Ivanova N."/>
            <person name="Kyrpides N."/>
            <person name="Woyke T."/>
        </authorList>
    </citation>
    <scope>NUCLEOTIDE SEQUENCE</scope>
    <source>
        <strain evidence="3">DSM 64</strain>
    </source>
</reference>
<protein>
    <submittedName>
        <fullName evidence="3">Uncharacterized protein</fullName>
    </submittedName>
</protein>
<name>A0A561XQH8_ACIDE</name>
<evidence type="ECO:0000313" key="5">
    <source>
        <dbReference type="Proteomes" id="UP001249076"/>
    </source>
</evidence>
<organism evidence="3 4">
    <name type="scientific">Acidovorax delafieldii</name>
    <name type="common">Pseudomonas delafieldii</name>
    <dbReference type="NCBI Taxonomy" id="47920"/>
    <lineage>
        <taxon>Bacteria</taxon>
        <taxon>Pseudomonadati</taxon>
        <taxon>Pseudomonadota</taxon>
        <taxon>Betaproteobacteria</taxon>
        <taxon>Burkholderiales</taxon>
        <taxon>Comamonadaceae</taxon>
        <taxon>Acidovorax</taxon>
    </lineage>
</organism>
<dbReference type="Proteomes" id="UP001249076">
    <property type="component" value="Unassembled WGS sequence"/>
</dbReference>
<dbReference type="EMBL" id="JAVDTL010000003">
    <property type="protein sequence ID" value="MDR6767223.1"/>
    <property type="molecule type" value="Genomic_DNA"/>
</dbReference>
<proteinExistence type="predicted"/>
<dbReference type="EMBL" id="JAVDTS010000004">
    <property type="protein sequence ID" value="MDR6838060.1"/>
    <property type="molecule type" value="Genomic_DNA"/>
</dbReference>
<reference evidence="3 4" key="1">
    <citation type="journal article" date="2015" name="Stand. Genomic Sci.">
        <title>Genomic Encyclopedia of Bacterial and Archaeal Type Strains, Phase III: the genomes of soil and plant-associated and newly described type strains.</title>
        <authorList>
            <person name="Whitman W.B."/>
            <person name="Woyke T."/>
            <person name="Klenk H.P."/>
            <person name="Zhou Y."/>
            <person name="Lilburn T.G."/>
            <person name="Beck B.J."/>
            <person name="De Vos P."/>
            <person name="Vandamme P."/>
            <person name="Eisen J.A."/>
            <person name="Garrity G."/>
            <person name="Hugenholtz P."/>
            <person name="Kyrpides N.C."/>
        </authorList>
    </citation>
    <scope>NUCLEOTIDE SEQUENCE [LARGE SCALE GENOMIC DNA]</scope>
    <source>
        <strain evidence="3 4">DSM 64</strain>
    </source>
</reference>
<evidence type="ECO:0000313" key="3">
    <source>
        <dbReference type="EMBL" id="TWG38358.1"/>
    </source>
</evidence>
<reference evidence="1 5" key="3">
    <citation type="submission" date="2023-07" db="EMBL/GenBank/DDBJ databases">
        <title>Sorghum-associated microbial communities from plants grown in Nebraska, USA.</title>
        <authorList>
            <person name="Schachtman D."/>
        </authorList>
    </citation>
    <scope>NUCLEOTIDE SEQUENCE [LARGE SCALE GENOMIC DNA]</scope>
    <source>
        <strain evidence="2 5">BE105</strain>
        <strain evidence="1">BE69</strain>
    </source>
</reference>
<dbReference type="AlphaFoldDB" id="A0A561XQH8"/>
<comment type="caution">
    <text evidence="3">The sequence shown here is derived from an EMBL/GenBank/DDBJ whole genome shotgun (WGS) entry which is preliminary data.</text>
</comment>
<evidence type="ECO:0000313" key="2">
    <source>
        <dbReference type="EMBL" id="MDR6838060.1"/>
    </source>
</evidence>
<keyword evidence="5" id="KW-1185">Reference proteome</keyword>
<sequence>MDWILMAVGGLLWLAVYGLAKGCALLQRQAQGGRS</sequence>
<dbReference type="Proteomes" id="UP000321485">
    <property type="component" value="Unassembled WGS sequence"/>
</dbReference>
<dbReference type="EMBL" id="VJWE01000012">
    <property type="protein sequence ID" value="TWG38358.1"/>
    <property type="molecule type" value="Genomic_DNA"/>
</dbReference>
<dbReference type="Proteomes" id="UP001253458">
    <property type="component" value="Unassembled WGS sequence"/>
</dbReference>
<evidence type="ECO:0000313" key="4">
    <source>
        <dbReference type="Proteomes" id="UP000321485"/>
    </source>
</evidence>